<keyword evidence="1" id="KW-0732">Signal</keyword>
<reference evidence="3" key="1">
    <citation type="submission" date="2014-07" db="EMBL/GenBank/DDBJ databases">
        <title>Genome sequencing of plant-pathogenic Streptomyces species.</title>
        <authorList>
            <person name="Harrison J."/>
            <person name="Sapp M."/>
            <person name="Thwaites R."/>
            <person name="Studholme D.J."/>
        </authorList>
    </citation>
    <scope>NUCLEOTIDE SEQUENCE [LARGE SCALE GENOMIC DNA]</scope>
    <source>
        <strain evidence="3">NCPPB 4445</strain>
    </source>
</reference>
<protein>
    <recommendedName>
        <fullName evidence="4">Lipoprotein</fullName>
    </recommendedName>
</protein>
<organism evidence="2 3">
    <name type="scientific">Streptomyces acidiscabies</name>
    <dbReference type="NCBI Taxonomy" id="42234"/>
    <lineage>
        <taxon>Bacteria</taxon>
        <taxon>Bacillati</taxon>
        <taxon>Actinomycetota</taxon>
        <taxon>Actinomycetes</taxon>
        <taxon>Kitasatosporales</taxon>
        <taxon>Streptomycetaceae</taxon>
        <taxon>Streptomyces</taxon>
    </lineage>
</organism>
<evidence type="ECO:0000313" key="2">
    <source>
        <dbReference type="EMBL" id="KND34642.1"/>
    </source>
</evidence>
<feature type="signal peptide" evidence="1">
    <location>
        <begin position="1"/>
        <end position="26"/>
    </location>
</feature>
<dbReference type="Proteomes" id="UP000037151">
    <property type="component" value="Unassembled WGS sequence"/>
</dbReference>
<evidence type="ECO:0000256" key="1">
    <source>
        <dbReference type="SAM" id="SignalP"/>
    </source>
</evidence>
<evidence type="ECO:0008006" key="4">
    <source>
        <dbReference type="Google" id="ProtNLM"/>
    </source>
</evidence>
<gene>
    <name evidence="2" type="ORF">IQ63_15670</name>
</gene>
<comment type="caution">
    <text evidence="2">The sequence shown here is derived from an EMBL/GenBank/DDBJ whole genome shotgun (WGS) entry which is preliminary data.</text>
</comment>
<dbReference type="PROSITE" id="PS51257">
    <property type="entry name" value="PROKAR_LIPOPROTEIN"/>
    <property type="match status" value="1"/>
</dbReference>
<name>A0A0L0K972_9ACTN</name>
<accession>A0A0L0K972</accession>
<sequence length="169" mass="17931">MPTPLRTLACLTPLLLAATACTPAPHAPRSDAKPFTAAPFEQALGKDWRLTYRDMPGTDRRMGTGAGRKSLRIGVVETKSTTDTLTSLACQAFGKDVAEATRFLLACAEAATGAPAPVRTWLTTHIDRPSTGPGHATQHGPLDYHLGVNRTQAVRVLYINPAAQSGGKQ</sequence>
<dbReference type="AlphaFoldDB" id="A0A0L0K972"/>
<evidence type="ECO:0000313" key="3">
    <source>
        <dbReference type="Proteomes" id="UP000037151"/>
    </source>
</evidence>
<feature type="chain" id="PRO_5005542530" description="Lipoprotein" evidence="1">
    <location>
        <begin position="27"/>
        <end position="169"/>
    </location>
</feature>
<dbReference type="PATRIC" id="fig|42234.21.peg.3225"/>
<dbReference type="OrthoDB" id="9915226at2"/>
<dbReference type="RefSeq" id="WP_050371220.1">
    <property type="nucleotide sequence ID" value="NZ_KQ257820.1"/>
</dbReference>
<dbReference type="EMBL" id="JPPY01000105">
    <property type="protein sequence ID" value="KND34642.1"/>
    <property type="molecule type" value="Genomic_DNA"/>
</dbReference>
<proteinExistence type="predicted"/>